<dbReference type="NCBIfam" id="TIGR01887">
    <property type="entry name" value="dipeptidaselike"/>
    <property type="match status" value="1"/>
</dbReference>
<dbReference type="Pfam" id="PF07687">
    <property type="entry name" value="M20_dimer"/>
    <property type="match status" value="1"/>
</dbReference>
<protein>
    <submittedName>
        <fullName evidence="10">Sapep family Mn(2+)-dependent dipeptidase</fullName>
        <ecNumber evidence="10">3.4.13.-</ecNumber>
    </submittedName>
</protein>
<dbReference type="InterPro" id="IPR036264">
    <property type="entry name" value="Bact_exopeptidase_dim_dom"/>
</dbReference>
<dbReference type="SUPFAM" id="SSF53187">
    <property type="entry name" value="Zn-dependent exopeptidases"/>
    <property type="match status" value="1"/>
</dbReference>
<dbReference type="RefSeq" id="WP_162362420.1">
    <property type="nucleotide sequence ID" value="NZ_CP047591.1"/>
</dbReference>
<dbReference type="EC" id="3.4.13.-" evidence="10"/>
<dbReference type="Gene3D" id="3.30.70.360">
    <property type="match status" value="2"/>
</dbReference>
<evidence type="ECO:0000256" key="6">
    <source>
        <dbReference type="ARBA" id="ARBA00022833"/>
    </source>
</evidence>
<evidence type="ECO:0000256" key="8">
    <source>
        <dbReference type="ARBA" id="ARBA00023049"/>
    </source>
</evidence>
<sequence>MEYLKRIDESKDEMVRTLQELVSIKSVEDKPAKDAPFGKGVAEAFDYMMKKAESEGFDTENADNYGGHIEFGGYILDEEGQITGTSDEVMGIIGHLDVVPEGSDWEYEPYGGVIADGRIYGRGTIDNKGPVVAAYYAMKALRDSGYMPEKKVRLILGLDEETNWKGMYHYLSKVKAPDFGFTPDAEYPAIYAEKGILVFQLAKKIGKSAGKGLELRSLTGGNAPNSVADYARAVVRADKMEAYDKVKELASQYRDQNCAEEGQHAYGAKLNCKGVGKSLEIVVQGVSAHGATPEDGTNAVSVLMDFLGKIDIINDDVNEFVEFYNKHIGFELDGSAMGCGLSDEASGKLVFNVGKVDLEGEALILTINIRYPVTFNDDTVYQAMMPVINKYNMGVIKIKNQDPIYMPKDHPMIKTLMEIYGEHTGDTEREPILIGGELMPELQRIS</sequence>
<keyword evidence="5 10" id="KW-0378">Hydrolase</keyword>
<dbReference type="InterPro" id="IPR010964">
    <property type="entry name" value="M20A_pepV-rel"/>
</dbReference>
<dbReference type="GO" id="GO:0006508">
    <property type="term" value="P:proteolysis"/>
    <property type="evidence" value="ECO:0007669"/>
    <property type="project" value="UniProtKB-KW"/>
</dbReference>
<reference evidence="10 11" key="1">
    <citation type="submission" date="2020-01" db="EMBL/GenBank/DDBJ databases">
        <title>Genomic analysis of Aminipila sp. CBA3637.</title>
        <authorList>
            <person name="Kim Y.B."/>
            <person name="Roh S.W."/>
        </authorList>
    </citation>
    <scope>NUCLEOTIDE SEQUENCE [LARGE SCALE GENOMIC DNA]</scope>
    <source>
        <strain evidence="10 11">CBA3637</strain>
    </source>
</reference>
<comment type="cofactor">
    <cofactor evidence="1">
        <name>Zn(2+)</name>
        <dbReference type="ChEBI" id="CHEBI:29105"/>
    </cofactor>
</comment>
<dbReference type="InterPro" id="IPR002933">
    <property type="entry name" value="Peptidase_M20"/>
</dbReference>
<dbReference type="GO" id="GO:0006526">
    <property type="term" value="P:L-arginine biosynthetic process"/>
    <property type="evidence" value="ECO:0007669"/>
    <property type="project" value="TreeGrafter"/>
</dbReference>
<dbReference type="GO" id="GO:0016805">
    <property type="term" value="F:dipeptidase activity"/>
    <property type="evidence" value="ECO:0007669"/>
    <property type="project" value="UniProtKB-KW"/>
</dbReference>
<dbReference type="GO" id="GO:0008237">
    <property type="term" value="F:metallopeptidase activity"/>
    <property type="evidence" value="ECO:0007669"/>
    <property type="project" value="UniProtKB-KW"/>
</dbReference>
<dbReference type="InterPro" id="IPR001261">
    <property type="entry name" value="ArgE/DapE_CS"/>
</dbReference>
<dbReference type="InterPro" id="IPR011650">
    <property type="entry name" value="Peptidase_M20_dimer"/>
</dbReference>
<evidence type="ECO:0000256" key="7">
    <source>
        <dbReference type="ARBA" id="ARBA00022997"/>
    </source>
</evidence>
<keyword evidence="4" id="KW-0479">Metal-binding</keyword>
<feature type="domain" description="Peptidase M20 dimerisation" evidence="9">
    <location>
        <begin position="278"/>
        <end position="344"/>
    </location>
</feature>
<dbReference type="Gene3D" id="3.40.630.10">
    <property type="entry name" value="Zn peptidases"/>
    <property type="match status" value="1"/>
</dbReference>
<dbReference type="Pfam" id="PF01546">
    <property type="entry name" value="Peptidase_M20"/>
    <property type="match status" value="1"/>
</dbReference>
<evidence type="ECO:0000313" key="11">
    <source>
        <dbReference type="Proteomes" id="UP000463883"/>
    </source>
</evidence>
<dbReference type="PROSITE" id="PS00759">
    <property type="entry name" value="ARGE_DAPE_CPG2_2"/>
    <property type="match status" value="1"/>
</dbReference>
<evidence type="ECO:0000256" key="1">
    <source>
        <dbReference type="ARBA" id="ARBA00001947"/>
    </source>
</evidence>
<dbReference type="PANTHER" id="PTHR43808:SF31">
    <property type="entry name" value="N-ACETYL-L-CITRULLINE DEACETYLASE"/>
    <property type="match status" value="1"/>
</dbReference>
<gene>
    <name evidence="10" type="ORF">Ami3637_09800</name>
</gene>
<keyword evidence="6" id="KW-0862">Zinc</keyword>
<dbReference type="GO" id="GO:0008270">
    <property type="term" value="F:zinc ion binding"/>
    <property type="evidence" value="ECO:0007669"/>
    <property type="project" value="InterPro"/>
</dbReference>
<evidence type="ECO:0000259" key="9">
    <source>
        <dbReference type="Pfam" id="PF07687"/>
    </source>
</evidence>
<keyword evidence="8" id="KW-0482">Metalloprotease</keyword>
<evidence type="ECO:0000256" key="4">
    <source>
        <dbReference type="ARBA" id="ARBA00022723"/>
    </source>
</evidence>
<dbReference type="PANTHER" id="PTHR43808">
    <property type="entry name" value="ACETYLORNITHINE DEACETYLASE"/>
    <property type="match status" value="1"/>
</dbReference>
<dbReference type="Proteomes" id="UP000463883">
    <property type="component" value="Chromosome"/>
</dbReference>
<comment type="similarity">
    <text evidence="2">Belongs to the peptidase M20A family.</text>
</comment>
<accession>A0A6P1MF48</accession>
<dbReference type="GO" id="GO:0008777">
    <property type="term" value="F:acetylornithine deacetylase activity"/>
    <property type="evidence" value="ECO:0007669"/>
    <property type="project" value="TreeGrafter"/>
</dbReference>
<organism evidence="10 11">
    <name type="scientific">Aminipila terrae</name>
    <dbReference type="NCBI Taxonomy" id="2697030"/>
    <lineage>
        <taxon>Bacteria</taxon>
        <taxon>Bacillati</taxon>
        <taxon>Bacillota</taxon>
        <taxon>Clostridia</taxon>
        <taxon>Peptostreptococcales</taxon>
        <taxon>Anaerovoracaceae</taxon>
        <taxon>Aminipila</taxon>
    </lineage>
</organism>
<evidence type="ECO:0000256" key="2">
    <source>
        <dbReference type="ARBA" id="ARBA00006247"/>
    </source>
</evidence>
<proteinExistence type="inferred from homology"/>
<dbReference type="SUPFAM" id="SSF55031">
    <property type="entry name" value="Bacterial exopeptidase dimerisation domain"/>
    <property type="match status" value="1"/>
</dbReference>
<evidence type="ECO:0000256" key="3">
    <source>
        <dbReference type="ARBA" id="ARBA00022670"/>
    </source>
</evidence>
<dbReference type="AlphaFoldDB" id="A0A6P1MF48"/>
<keyword evidence="11" id="KW-1185">Reference proteome</keyword>
<name>A0A6P1MF48_9FIRM</name>
<evidence type="ECO:0000256" key="5">
    <source>
        <dbReference type="ARBA" id="ARBA00022801"/>
    </source>
</evidence>
<keyword evidence="3" id="KW-0645">Protease</keyword>
<dbReference type="EMBL" id="CP047591">
    <property type="protein sequence ID" value="QHI72652.1"/>
    <property type="molecule type" value="Genomic_DNA"/>
</dbReference>
<keyword evidence="7 10" id="KW-0224">Dipeptidase</keyword>
<evidence type="ECO:0000313" key="10">
    <source>
        <dbReference type="EMBL" id="QHI72652.1"/>
    </source>
</evidence>
<dbReference type="KEGG" id="amic:Ami3637_09800"/>
<dbReference type="InterPro" id="IPR050072">
    <property type="entry name" value="Peptidase_M20A"/>
</dbReference>